<accession>A0ABD0RCP4</accession>
<keyword evidence="3" id="KW-1185">Reference proteome</keyword>
<feature type="region of interest" description="Disordered" evidence="1">
    <location>
        <begin position="30"/>
        <end position="53"/>
    </location>
</feature>
<reference evidence="2 3" key="1">
    <citation type="submission" date="2024-05" db="EMBL/GenBank/DDBJ databases">
        <title>Genome sequencing and assembly of Indian major carp, Cirrhinus mrigala (Hamilton, 1822).</title>
        <authorList>
            <person name="Mohindra V."/>
            <person name="Chowdhury L.M."/>
            <person name="Lal K."/>
            <person name="Jena J.K."/>
        </authorList>
    </citation>
    <scope>NUCLEOTIDE SEQUENCE [LARGE SCALE GENOMIC DNA]</scope>
    <source>
        <strain evidence="2">CM1030</strain>
        <tissue evidence="2">Blood</tissue>
    </source>
</reference>
<feature type="non-terminal residue" evidence="2">
    <location>
        <position position="53"/>
    </location>
</feature>
<evidence type="ECO:0000313" key="3">
    <source>
        <dbReference type="Proteomes" id="UP001529510"/>
    </source>
</evidence>
<dbReference type="EMBL" id="JAMKFB020000004">
    <property type="protein sequence ID" value="KAL0196309.1"/>
    <property type="molecule type" value="Genomic_DNA"/>
</dbReference>
<proteinExistence type="predicted"/>
<protein>
    <submittedName>
        <fullName evidence="2">Uncharacterized protein</fullName>
    </submittedName>
</protein>
<feature type="non-terminal residue" evidence="2">
    <location>
        <position position="1"/>
    </location>
</feature>
<sequence>TLARAVPYDCFDGERRRAPISVSGCNYSLEGPHLALGSRHTERKREREKEKER</sequence>
<evidence type="ECO:0000256" key="1">
    <source>
        <dbReference type="SAM" id="MobiDB-lite"/>
    </source>
</evidence>
<dbReference type="AlphaFoldDB" id="A0ABD0RCP4"/>
<comment type="caution">
    <text evidence="2">The sequence shown here is derived from an EMBL/GenBank/DDBJ whole genome shotgun (WGS) entry which is preliminary data.</text>
</comment>
<gene>
    <name evidence="2" type="ORF">M9458_009881</name>
</gene>
<dbReference type="Proteomes" id="UP001529510">
    <property type="component" value="Unassembled WGS sequence"/>
</dbReference>
<name>A0ABD0RCP4_CIRMR</name>
<organism evidence="2 3">
    <name type="scientific">Cirrhinus mrigala</name>
    <name type="common">Mrigala</name>
    <dbReference type="NCBI Taxonomy" id="683832"/>
    <lineage>
        <taxon>Eukaryota</taxon>
        <taxon>Metazoa</taxon>
        <taxon>Chordata</taxon>
        <taxon>Craniata</taxon>
        <taxon>Vertebrata</taxon>
        <taxon>Euteleostomi</taxon>
        <taxon>Actinopterygii</taxon>
        <taxon>Neopterygii</taxon>
        <taxon>Teleostei</taxon>
        <taxon>Ostariophysi</taxon>
        <taxon>Cypriniformes</taxon>
        <taxon>Cyprinidae</taxon>
        <taxon>Labeoninae</taxon>
        <taxon>Labeonini</taxon>
        <taxon>Cirrhinus</taxon>
    </lineage>
</organism>
<evidence type="ECO:0000313" key="2">
    <source>
        <dbReference type="EMBL" id="KAL0196309.1"/>
    </source>
</evidence>
<feature type="compositionally biased region" description="Basic and acidic residues" evidence="1">
    <location>
        <begin position="39"/>
        <end position="53"/>
    </location>
</feature>